<evidence type="ECO:0000256" key="9">
    <source>
        <dbReference type="RuleBase" id="RU003796"/>
    </source>
</evidence>
<dbReference type="AlphaFoldDB" id="A0A2V3J179"/>
<feature type="region of interest" description="Disordered" evidence="10">
    <location>
        <begin position="300"/>
        <end position="361"/>
    </location>
</feature>
<reference evidence="12 13" key="1">
    <citation type="journal article" date="2018" name="Mol. Biol. Evol.">
        <title>Analysis of the draft genome of the red seaweed Gracilariopsis chorda provides insights into genome size evolution in Rhodophyta.</title>
        <authorList>
            <person name="Lee J."/>
            <person name="Yang E.C."/>
            <person name="Graf L."/>
            <person name="Yang J.H."/>
            <person name="Qiu H."/>
            <person name="Zel Zion U."/>
            <person name="Chan C.X."/>
            <person name="Stephens T.G."/>
            <person name="Weber A.P.M."/>
            <person name="Boo G.H."/>
            <person name="Boo S.M."/>
            <person name="Kim K.M."/>
            <person name="Shin Y."/>
            <person name="Jung M."/>
            <person name="Lee S.J."/>
            <person name="Yim H.S."/>
            <person name="Lee J.H."/>
            <person name="Bhattacharya D."/>
            <person name="Yoon H.S."/>
        </authorList>
    </citation>
    <scope>NUCLEOTIDE SEQUENCE [LARGE SCALE GENOMIC DNA]</scope>
    <source>
        <strain evidence="12 13">SKKU-2015</strain>
        <tissue evidence="12">Whole body</tissue>
    </source>
</reference>
<evidence type="ECO:0000256" key="4">
    <source>
        <dbReference type="ARBA" id="ARBA00023015"/>
    </source>
</evidence>
<feature type="region of interest" description="Disordered" evidence="10">
    <location>
        <begin position="466"/>
        <end position="541"/>
    </location>
</feature>
<feature type="region of interest" description="Disordered" evidence="10">
    <location>
        <begin position="590"/>
        <end position="615"/>
    </location>
</feature>
<name>A0A2V3J179_9FLOR</name>
<feature type="compositionally biased region" description="Polar residues" evidence="10">
    <location>
        <begin position="167"/>
        <end position="177"/>
    </location>
</feature>
<dbReference type="InterPro" id="IPR003316">
    <property type="entry name" value="E2F_WHTH_DNA-bd_dom"/>
</dbReference>
<dbReference type="InterPro" id="IPR015633">
    <property type="entry name" value="E2F"/>
</dbReference>
<keyword evidence="5 9" id="KW-0238">DNA-binding</keyword>
<sequence length="615" mass="67644">MAQRPSPGARLYKSKQSSGSGEYSRKEKSLGLLCGNFVHVYSQEENQEICLDAAATTLGVERRRIYDIVNVLESVGIVTRKAKNCYIWRGFSCVTSKLDDLSKKAFSDLYGTPEDFRTPVASRKNSKKTAAARVKVEMQPPNLDLDDSLSQSQSQSQSQKAACVRSSMETELDVQSRQPRRASGGSRKEKSLGVLSQRFVQLFLLAGDRAVSLDQAAIQLLGRSPSDTDPLSVSPVEGDTTKLLKTKVRRLYDIANILSSLRLIEKVHTVNRKPAFKWLGPDASSKTVASLQERSTINVTSTRKEDVSLKRPASEVADKGKRGTKRRKSFARFVKNEEAESTVEAKSPTQANGSPVTDAEFVDTEGNEGFDAATLERVASVISTFPDSYANRWQNYVSSVDSMLRRGQVRRETAYECIARLLNEKNGAEDESRGDSLKREVQQSCEELGKESDSQQMAVAEQLSAMATGSQVTQVSPRSRGCGGTREEERQKVEQEESGDSCADDVNKAGEGTQENEVVENDDGPTECETTQSGLDMIDPWDQDSVDKYMARAREAGPKHLRAAEQWLTTFRQWQELWTAPFAAFGAASLPESASEAPKRTPSLGAVAIPDKNGS</sequence>
<feature type="domain" description="E2F/DP family winged-helix DNA-binding" evidence="11">
    <location>
        <begin position="25"/>
        <end position="90"/>
    </location>
</feature>
<dbReference type="FunFam" id="1.10.10.10:FF:000295">
    <property type="entry name" value="E2F transcription factor-like E2FE"/>
    <property type="match status" value="1"/>
</dbReference>
<dbReference type="Pfam" id="PF02319">
    <property type="entry name" value="WHD_E2F_TDP"/>
    <property type="match status" value="2"/>
</dbReference>
<evidence type="ECO:0000259" key="11">
    <source>
        <dbReference type="SMART" id="SM01372"/>
    </source>
</evidence>
<feature type="region of interest" description="Disordered" evidence="10">
    <location>
        <begin position="141"/>
        <end position="189"/>
    </location>
</feature>
<evidence type="ECO:0000313" key="12">
    <source>
        <dbReference type="EMBL" id="PXF48075.1"/>
    </source>
</evidence>
<dbReference type="PANTHER" id="PTHR12081">
    <property type="entry name" value="TRANSCRIPTION FACTOR E2F"/>
    <property type="match status" value="1"/>
</dbReference>
<evidence type="ECO:0000256" key="10">
    <source>
        <dbReference type="SAM" id="MobiDB-lite"/>
    </source>
</evidence>
<keyword evidence="4 9" id="KW-0805">Transcription regulation</keyword>
<feature type="domain" description="E2F/DP family winged-helix DNA-binding" evidence="11">
    <location>
        <begin position="187"/>
        <end position="280"/>
    </location>
</feature>
<keyword evidence="3" id="KW-0678">Repressor</keyword>
<evidence type="ECO:0000256" key="8">
    <source>
        <dbReference type="ARBA" id="ARBA00023306"/>
    </source>
</evidence>
<accession>A0A2V3J179</accession>
<dbReference type="GO" id="GO:0090575">
    <property type="term" value="C:RNA polymerase II transcription regulator complex"/>
    <property type="evidence" value="ECO:0007669"/>
    <property type="project" value="TreeGrafter"/>
</dbReference>
<dbReference type="OrthoDB" id="5318at2759"/>
<dbReference type="InterPro" id="IPR036388">
    <property type="entry name" value="WH-like_DNA-bd_sf"/>
</dbReference>
<dbReference type="Gene3D" id="1.10.10.10">
    <property type="entry name" value="Winged helix-like DNA-binding domain superfamily/Winged helix DNA-binding domain"/>
    <property type="match status" value="2"/>
</dbReference>
<feature type="region of interest" description="Disordered" evidence="10">
    <location>
        <begin position="1"/>
        <end position="23"/>
    </location>
</feature>
<protein>
    <submittedName>
        <fullName evidence="12">E2F transcription factor-like E2FE</fullName>
    </submittedName>
</protein>
<keyword evidence="13" id="KW-1185">Reference proteome</keyword>
<feature type="compositionally biased region" description="Polar residues" evidence="10">
    <location>
        <begin position="466"/>
        <end position="477"/>
    </location>
</feature>
<dbReference type="Proteomes" id="UP000247409">
    <property type="component" value="Unassembled WGS sequence"/>
</dbReference>
<keyword evidence="8" id="KW-0131">Cell cycle</keyword>
<evidence type="ECO:0000256" key="3">
    <source>
        <dbReference type="ARBA" id="ARBA00022491"/>
    </source>
</evidence>
<comment type="similarity">
    <text evidence="2 9">Belongs to the E2F/DP family.</text>
</comment>
<dbReference type="SMART" id="SM01372">
    <property type="entry name" value="E2F_TDP"/>
    <property type="match status" value="2"/>
</dbReference>
<keyword evidence="6 9" id="KW-0804">Transcription</keyword>
<evidence type="ECO:0000313" key="13">
    <source>
        <dbReference type="Proteomes" id="UP000247409"/>
    </source>
</evidence>
<gene>
    <name evidence="12" type="ORF">BWQ96_02027</name>
</gene>
<dbReference type="STRING" id="448386.A0A2V3J179"/>
<evidence type="ECO:0000256" key="6">
    <source>
        <dbReference type="ARBA" id="ARBA00023163"/>
    </source>
</evidence>
<feature type="compositionally biased region" description="Low complexity" evidence="10">
    <location>
        <begin position="148"/>
        <end position="159"/>
    </location>
</feature>
<dbReference type="FunFam" id="1.10.10.10:FF:000073">
    <property type="entry name" value="E2F transcription factor 8"/>
    <property type="match status" value="1"/>
</dbReference>
<comment type="caution">
    <text evidence="12">The sequence shown here is derived from an EMBL/GenBank/DDBJ whole genome shotgun (WGS) entry which is preliminary data.</text>
</comment>
<organism evidence="12 13">
    <name type="scientific">Gracilariopsis chorda</name>
    <dbReference type="NCBI Taxonomy" id="448386"/>
    <lineage>
        <taxon>Eukaryota</taxon>
        <taxon>Rhodophyta</taxon>
        <taxon>Florideophyceae</taxon>
        <taxon>Rhodymeniophycidae</taxon>
        <taxon>Gracilariales</taxon>
        <taxon>Gracilariaceae</taxon>
        <taxon>Gracilariopsis</taxon>
    </lineage>
</organism>
<evidence type="ECO:0000256" key="1">
    <source>
        <dbReference type="ARBA" id="ARBA00004123"/>
    </source>
</evidence>
<dbReference type="InterPro" id="IPR036390">
    <property type="entry name" value="WH_DNA-bd_sf"/>
</dbReference>
<dbReference type="GO" id="GO:0000981">
    <property type="term" value="F:DNA-binding transcription factor activity, RNA polymerase II-specific"/>
    <property type="evidence" value="ECO:0007669"/>
    <property type="project" value="TreeGrafter"/>
</dbReference>
<keyword evidence="7 9" id="KW-0539">Nucleus</keyword>
<feature type="compositionally biased region" description="Basic and acidic residues" evidence="10">
    <location>
        <begin position="302"/>
        <end position="321"/>
    </location>
</feature>
<evidence type="ECO:0000256" key="5">
    <source>
        <dbReference type="ARBA" id="ARBA00023125"/>
    </source>
</evidence>
<dbReference type="SUPFAM" id="SSF46785">
    <property type="entry name" value="Winged helix' DNA-binding domain"/>
    <property type="match status" value="2"/>
</dbReference>
<evidence type="ECO:0000256" key="2">
    <source>
        <dbReference type="ARBA" id="ARBA00010940"/>
    </source>
</evidence>
<feature type="compositionally biased region" description="Acidic residues" evidence="10">
    <location>
        <begin position="517"/>
        <end position="526"/>
    </location>
</feature>
<feature type="compositionally biased region" description="Basic and acidic residues" evidence="10">
    <location>
        <begin position="485"/>
        <end position="495"/>
    </location>
</feature>
<dbReference type="PANTHER" id="PTHR12081:SF7">
    <property type="entry name" value="TRANSCRIPTION FACTOR EFL-3"/>
    <property type="match status" value="1"/>
</dbReference>
<dbReference type="EMBL" id="NBIV01000016">
    <property type="protein sequence ID" value="PXF48075.1"/>
    <property type="molecule type" value="Genomic_DNA"/>
</dbReference>
<evidence type="ECO:0000256" key="7">
    <source>
        <dbReference type="ARBA" id="ARBA00023242"/>
    </source>
</evidence>
<dbReference type="GO" id="GO:0000978">
    <property type="term" value="F:RNA polymerase II cis-regulatory region sequence-specific DNA binding"/>
    <property type="evidence" value="ECO:0007669"/>
    <property type="project" value="InterPro"/>
</dbReference>
<proteinExistence type="inferred from homology"/>
<comment type="subcellular location">
    <subcellularLocation>
        <location evidence="1 9">Nucleus</location>
    </subcellularLocation>
</comment>